<evidence type="ECO:0000256" key="14">
    <source>
        <dbReference type="ARBA" id="ARBA00023211"/>
    </source>
</evidence>
<evidence type="ECO:0000313" key="19">
    <source>
        <dbReference type="EMBL" id="HGQ18388.1"/>
    </source>
</evidence>
<sequence>MKLPMMSVGSIEEFWNKHSRIIASILILLISMLAFWLRMQQYVNVVGSGIGALYPEAKLDELDPFFNHWVVEYLDKHGPLSWFELSASNTITCIFWYPSCRSIYSSELPGHIYTIYFLYTLVKPLGVDLWDLMSFIPPTLALLATIFIALAVNEATNSKVGAIVASLMYSLFFISREVAGFTVKYTFGIFTAPLVLWLHLRAFKRGSYTDFVIAALALSYSASTWTGIGLTAIPIYIALILTPLLIDLSKRDAWGKYGIGFAIETLVPAIIMYTIPSYHGGRLVLVLSFIAAFLIFGYALLLHHLLGRARAVKIYIYSLVTVIVIGVATIVLARAVPGFLEALTSILPVAGKILLGLGIRPPGLAETVAQYQPGSLGGLPIYMLLGILTLVFIYIPIAVYELLKNRNMVPVTIAAWFFLAWFATYNTAYFSDYTKLATSILIGCTMGSLLRYSKPTIIRLGRLARLRYGFTQVVALLLAISVGIPSTLVAYDEHTTYYYTYTMVSRAEGFIIPTTVWLDVLNFIKMNTSANSLIISWWDYGYWLTGIARRTTLADGATIDSRKIELLAQFFTGNINGSLQYLKNYFGACKKDEVYVVVFSPVDVYATANGNVYAAFPIHPAGFGDIAKFVNAIVYLATHERVSEAPFTVIQSYQSPYYMYATEKILSNKWIVNKSITIGQSSKPLDLAIGLNWNSETVLNATMPRLFAWSVLKTLEKLYPGLDIRIVPWLISYGVDQQGRLQTYIDISSLIAGSIDVTSVEQELFDIAYVGVSQPLVLGSNFNRYIVVSLLKLKGEVLENLCR</sequence>
<dbReference type="InterPro" id="IPR003674">
    <property type="entry name" value="Oligo_trans_STT3"/>
</dbReference>
<dbReference type="GO" id="GO:0012505">
    <property type="term" value="C:endomembrane system"/>
    <property type="evidence" value="ECO:0007669"/>
    <property type="project" value="UniProtKB-SubCell"/>
</dbReference>
<dbReference type="AlphaFoldDB" id="A0A7J3I6D0"/>
<keyword evidence="14" id="KW-0464">Manganese</keyword>
<dbReference type="GO" id="GO:0016020">
    <property type="term" value="C:membrane"/>
    <property type="evidence" value="ECO:0007669"/>
    <property type="project" value="InterPro"/>
</dbReference>
<dbReference type="EC" id="2.4.99.21" evidence="6"/>
<keyword evidence="9 17" id="KW-0812">Transmembrane</keyword>
<evidence type="ECO:0000256" key="17">
    <source>
        <dbReference type="SAM" id="Phobius"/>
    </source>
</evidence>
<evidence type="ECO:0000256" key="10">
    <source>
        <dbReference type="ARBA" id="ARBA00022723"/>
    </source>
</evidence>
<keyword evidence="7" id="KW-0328">Glycosyltransferase</keyword>
<evidence type="ECO:0000256" key="2">
    <source>
        <dbReference type="ARBA" id="ARBA00001946"/>
    </source>
</evidence>
<gene>
    <name evidence="18" type="ORF">ENT87_02165</name>
    <name evidence="19" type="ORF">ENU30_05390</name>
</gene>
<comment type="cofactor">
    <cofactor evidence="2">
        <name>Mg(2+)</name>
        <dbReference type="ChEBI" id="CHEBI:18420"/>
    </cofactor>
</comment>
<evidence type="ECO:0000256" key="16">
    <source>
        <dbReference type="ARBA" id="ARBA00034066"/>
    </source>
</evidence>
<feature type="transmembrane region" description="Helical" evidence="17">
    <location>
        <begin position="181"/>
        <end position="200"/>
    </location>
</feature>
<feature type="transmembrane region" description="Helical" evidence="17">
    <location>
        <begin position="212"/>
        <end position="237"/>
    </location>
</feature>
<evidence type="ECO:0000313" key="18">
    <source>
        <dbReference type="EMBL" id="HGN36344.1"/>
    </source>
</evidence>
<dbReference type="GO" id="GO:0004576">
    <property type="term" value="F:oligosaccharyl transferase activity"/>
    <property type="evidence" value="ECO:0007669"/>
    <property type="project" value="InterPro"/>
</dbReference>
<evidence type="ECO:0000256" key="12">
    <source>
        <dbReference type="ARBA" id="ARBA00022989"/>
    </source>
</evidence>
<feature type="transmembrane region" description="Helical" evidence="17">
    <location>
        <begin position="257"/>
        <end position="276"/>
    </location>
</feature>
<comment type="catalytic activity">
    <reaction evidence="16">
        <text>an archaeal dolichyl phosphooligosaccharide + [protein]-L-asparagine = an archaeal dolichyl phosphate + a glycoprotein with the oligosaccharide chain attached by N-beta-D-glycosyl linkage to a protein L-asparagine.</text>
        <dbReference type="EC" id="2.4.99.21"/>
    </reaction>
</comment>
<evidence type="ECO:0000256" key="5">
    <source>
        <dbReference type="ARBA" id="ARBA00010810"/>
    </source>
</evidence>
<feature type="transmembrane region" description="Helical" evidence="17">
    <location>
        <begin position="407"/>
        <end position="424"/>
    </location>
</feature>
<accession>A0A7J3I6D0</accession>
<evidence type="ECO:0000256" key="15">
    <source>
        <dbReference type="ARBA" id="ARBA00030679"/>
    </source>
</evidence>
<comment type="subcellular location">
    <subcellularLocation>
        <location evidence="3">Endomembrane system</location>
        <topology evidence="3">Multi-pass membrane protein</topology>
    </subcellularLocation>
</comment>
<keyword evidence="10" id="KW-0479">Metal-binding</keyword>
<feature type="transmembrane region" description="Helical" evidence="17">
    <location>
        <begin position="283"/>
        <end position="302"/>
    </location>
</feature>
<evidence type="ECO:0000256" key="13">
    <source>
        <dbReference type="ARBA" id="ARBA00023136"/>
    </source>
</evidence>
<feature type="transmembrane region" description="Helical" evidence="17">
    <location>
        <begin position="473"/>
        <end position="491"/>
    </location>
</feature>
<comment type="similarity">
    <text evidence="5">Belongs to the STT3 family.</text>
</comment>
<comment type="caution">
    <text evidence="18">The sequence shown here is derived from an EMBL/GenBank/DDBJ whole genome shotgun (WGS) entry which is preliminary data.</text>
</comment>
<dbReference type="PANTHER" id="PTHR13872">
    <property type="entry name" value="DOLICHYL-DIPHOSPHOOLIGOSACCHARIDE--PROTEIN GLYCOSYLTRANSFERASE SUBUNIT"/>
    <property type="match status" value="1"/>
</dbReference>
<evidence type="ECO:0000256" key="8">
    <source>
        <dbReference type="ARBA" id="ARBA00022679"/>
    </source>
</evidence>
<evidence type="ECO:0000256" key="6">
    <source>
        <dbReference type="ARBA" id="ARBA00012602"/>
    </source>
</evidence>
<feature type="transmembrane region" description="Helical" evidence="17">
    <location>
        <begin position="132"/>
        <end position="152"/>
    </location>
</feature>
<dbReference type="UniPathway" id="UPA00378"/>
<evidence type="ECO:0000256" key="3">
    <source>
        <dbReference type="ARBA" id="ARBA00004127"/>
    </source>
</evidence>
<feature type="transmembrane region" description="Helical" evidence="17">
    <location>
        <begin position="379"/>
        <end position="400"/>
    </location>
</feature>
<evidence type="ECO:0000256" key="4">
    <source>
        <dbReference type="ARBA" id="ARBA00004922"/>
    </source>
</evidence>
<keyword evidence="13 17" id="KW-0472">Membrane</keyword>
<feature type="transmembrane region" description="Helical" evidence="17">
    <location>
        <begin position="314"/>
        <end position="332"/>
    </location>
</feature>
<protein>
    <recommendedName>
        <fullName evidence="6">dolichyl-phosphooligosaccharide-protein glycotransferase</fullName>
        <ecNumber evidence="6">2.4.99.21</ecNumber>
    </recommendedName>
    <alternativeName>
        <fullName evidence="15">Oligosaccharyl transferase</fullName>
    </alternativeName>
</protein>
<evidence type="ECO:0000256" key="7">
    <source>
        <dbReference type="ARBA" id="ARBA00022676"/>
    </source>
</evidence>
<keyword evidence="11" id="KW-0460">Magnesium</keyword>
<dbReference type="EMBL" id="DTAI01000066">
    <property type="protein sequence ID" value="HGN36344.1"/>
    <property type="molecule type" value="Genomic_DNA"/>
</dbReference>
<organism evidence="18">
    <name type="scientific">Ignisphaera aggregans</name>
    <dbReference type="NCBI Taxonomy" id="334771"/>
    <lineage>
        <taxon>Archaea</taxon>
        <taxon>Thermoproteota</taxon>
        <taxon>Thermoprotei</taxon>
        <taxon>Desulfurococcales</taxon>
        <taxon>Desulfurococcaceae</taxon>
        <taxon>Ignisphaera</taxon>
    </lineage>
</organism>
<keyword evidence="8" id="KW-0808">Transferase</keyword>
<name>A0A7J3I6D0_9CREN</name>
<feature type="transmembrane region" description="Helical" evidence="17">
    <location>
        <begin position="436"/>
        <end position="452"/>
    </location>
</feature>
<evidence type="ECO:0000256" key="9">
    <source>
        <dbReference type="ARBA" id="ARBA00022692"/>
    </source>
</evidence>
<feature type="transmembrane region" description="Helical" evidence="17">
    <location>
        <begin position="21"/>
        <end position="39"/>
    </location>
</feature>
<evidence type="ECO:0000256" key="11">
    <source>
        <dbReference type="ARBA" id="ARBA00022842"/>
    </source>
</evidence>
<proteinExistence type="inferred from homology"/>
<keyword evidence="12 17" id="KW-1133">Transmembrane helix</keyword>
<dbReference type="Gene3D" id="3.40.50.12610">
    <property type="match status" value="1"/>
</dbReference>
<evidence type="ECO:0000256" key="1">
    <source>
        <dbReference type="ARBA" id="ARBA00001936"/>
    </source>
</evidence>
<dbReference type="GO" id="GO:0046872">
    <property type="term" value="F:metal ion binding"/>
    <property type="evidence" value="ECO:0007669"/>
    <property type="project" value="UniProtKB-KW"/>
</dbReference>
<dbReference type="PANTHER" id="PTHR13872:SF1">
    <property type="entry name" value="DOLICHYL-DIPHOSPHOOLIGOSACCHARIDE--PROTEIN GLYCOSYLTRANSFERASE SUBUNIT STT3B"/>
    <property type="match status" value="1"/>
</dbReference>
<comment type="cofactor">
    <cofactor evidence="1">
        <name>Mn(2+)</name>
        <dbReference type="ChEBI" id="CHEBI:29035"/>
    </cofactor>
</comment>
<reference evidence="18" key="1">
    <citation type="journal article" date="2020" name="mSystems">
        <title>Genome- and Community-Level Interaction Insights into Carbon Utilization and Element Cycling Functions of Hydrothermarchaeota in Hydrothermal Sediment.</title>
        <authorList>
            <person name="Zhou Z."/>
            <person name="Liu Y."/>
            <person name="Xu W."/>
            <person name="Pan J."/>
            <person name="Luo Z.H."/>
            <person name="Li M."/>
        </authorList>
    </citation>
    <scope>NUCLEOTIDE SEQUENCE [LARGE SCALE GENOMIC DNA]</scope>
    <source>
        <strain evidence="18">SpSt-618</strain>
        <strain evidence="19">SpSt-657</strain>
    </source>
</reference>
<comment type="pathway">
    <text evidence="4">Protein modification; protein glycosylation.</text>
</comment>
<dbReference type="EMBL" id="DTBZ01000100">
    <property type="protein sequence ID" value="HGQ18388.1"/>
    <property type="molecule type" value="Genomic_DNA"/>
</dbReference>